<dbReference type="EMBL" id="MBTF01000035">
    <property type="protein sequence ID" value="OOQ57759.1"/>
    <property type="molecule type" value="Genomic_DNA"/>
</dbReference>
<evidence type="ECO:0000256" key="9">
    <source>
        <dbReference type="ARBA" id="ARBA00023237"/>
    </source>
</evidence>
<evidence type="ECO:0000256" key="4">
    <source>
        <dbReference type="ARBA" id="ARBA00022692"/>
    </source>
</evidence>
<protein>
    <submittedName>
        <fullName evidence="14">Flagellar motor protein MotB</fullName>
    </submittedName>
</protein>
<dbReference type="PANTHER" id="PTHR30329">
    <property type="entry name" value="STATOR ELEMENT OF FLAGELLAR MOTOR COMPLEX"/>
    <property type="match status" value="1"/>
</dbReference>
<gene>
    <name evidence="14" type="ORF">BC343_13290</name>
</gene>
<evidence type="ECO:0000313" key="15">
    <source>
        <dbReference type="Proteomes" id="UP000189739"/>
    </source>
</evidence>
<name>A0A1S9PA09_9SPHI</name>
<dbReference type="PROSITE" id="PS51123">
    <property type="entry name" value="OMPA_2"/>
    <property type="match status" value="1"/>
</dbReference>
<evidence type="ECO:0000256" key="1">
    <source>
        <dbReference type="ARBA" id="ARBA00004571"/>
    </source>
</evidence>
<dbReference type="OrthoDB" id="1522982at2"/>
<dbReference type="InterPro" id="IPR006664">
    <property type="entry name" value="OMP_bac"/>
</dbReference>
<dbReference type="PANTHER" id="PTHR30329:SF21">
    <property type="entry name" value="LIPOPROTEIN YIAD-RELATED"/>
    <property type="match status" value="1"/>
</dbReference>
<dbReference type="SUPFAM" id="SSF103647">
    <property type="entry name" value="TSP type-3 repeat"/>
    <property type="match status" value="1"/>
</dbReference>
<dbReference type="InterPro" id="IPR028974">
    <property type="entry name" value="TSP_type-3_rpt"/>
</dbReference>
<dbReference type="SUPFAM" id="SSF103088">
    <property type="entry name" value="OmpA-like"/>
    <property type="match status" value="1"/>
</dbReference>
<dbReference type="Pfam" id="PF13505">
    <property type="entry name" value="OMP_b-brl"/>
    <property type="match status" value="1"/>
</dbReference>
<evidence type="ECO:0000256" key="8">
    <source>
        <dbReference type="ARBA" id="ARBA00023136"/>
    </source>
</evidence>
<keyword evidence="9" id="KW-0998">Cell outer membrane</keyword>
<evidence type="ECO:0000256" key="12">
    <source>
        <dbReference type="SAM" id="SignalP"/>
    </source>
</evidence>
<dbReference type="Gene3D" id="2.40.160.20">
    <property type="match status" value="1"/>
</dbReference>
<keyword evidence="15" id="KW-1185">Reference proteome</keyword>
<keyword evidence="6" id="KW-0406">Ion transport</keyword>
<dbReference type="RefSeq" id="WP_078350362.1">
    <property type="nucleotide sequence ID" value="NZ_MBTF01000035.1"/>
</dbReference>
<keyword evidence="5 12" id="KW-0732">Signal</keyword>
<evidence type="ECO:0000256" key="11">
    <source>
        <dbReference type="SAM" id="MobiDB-lite"/>
    </source>
</evidence>
<reference evidence="14 15" key="1">
    <citation type="submission" date="2016-07" db="EMBL/GenBank/DDBJ databases">
        <title>Genomic analysis of zinc-resistant bacterium Mucilaginibacter pedocola TBZ30.</title>
        <authorList>
            <person name="Huang J."/>
            <person name="Tang J."/>
        </authorList>
    </citation>
    <scope>NUCLEOTIDE SEQUENCE [LARGE SCALE GENOMIC DNA]</scope>
    <source>
        <strain evidence="14 15">TBZ30</strain>
    </source>
</reference>
<keyword evidence="7" id="KW-0626">Porin</keyword>
<dbReference type="SUPFAM" id="SSF56925">
    <property type="entry name" value="OMPA-like"/>
    <property type="match status" value="1"/>
</dbReference>
<feature type="compositionally biased region" description="Basic and acidic residues" evidence="11">
    <location>
        <begin position="281"/>
        <end position="291"/>
    </location>
</feature>
<feature type="domain" description="OmpA-like" evidence="13">
    <location>
        <begin position="322"/>
        <end position="435"/>
    </location>
</feature>
<dbReference type="GO" id="GO:0006811">
    <property type="term" value="P:monoatomic ion transport"/>
    <property type="evidence" value="ECO:0007669"/>
    <property type="project" value="UniProtKB-KW"/>
</dbReference>
<evidence type="ECO:0000256" key="3">
    <source>
        <dbReference type="ARBA" id="ARBA00022452"/>
    </source>
</evidence>
<keyword evidence="8 10" id="KW-0472">Membrane</keyword>
<dbReference type="PRINTS" id="PR01021">
    <property type="entry name" value="OMPADOMAIN"/>
</dbReference>
<keyword evidence="2" id="KW-0813">Transport</keyword>
<dbReference type="InterPro" id="IPR011250">
    <property type="entry name" value="OMP/PagP_B-barrel"/>
</dbReference>
<dbReference type="GO" id="GO:0015288">
    <property type="term" value="F:porin activity"/>
    <property type="evidence" value="ECO:0007669"/>
    <property type="project" value="UniProtKB-KW"/>
</dbReference>
<dbReference type="Proteomes" id="UP000189739">
    <property type="component" value="Unassembled WGS sequence"/>
</dbReference>
<dbReference type="Pfam" id="PF00691">
    <property type="entry name" value="OmpA"/>
    <property type="match status" value="1"/>
</dbReference>
<keyword evidence="14" id="KW-0969">Cilium</keyword>
<sequence length="435" mass="48048">MKSIIKYNCLILLLLAVSTSAMAQNIIPDTAIKFRTWSFGLNGGSLTHWTPFNRVTNGDYRTTHHTLGYGFYLKDQLLSNVGLQLDFLGGKVHGTQLNNVPVGTLNPENSGYNTRINWSAALSVNLTIPNLNLNNRHDIFPYATIGGGYMGYSATVYNAPGANSNSNQKTWFIPIGLGFKIGVSDRVGIDLGYRVYAVKTNNFDGYRSGLYDHFSYIHGGIEYSLGKKSRPKLQNYSPVAALNDENAARNARLQAELAEAERKRLAEQQQYERDMADDDHDGVANKFDKCPDTPANTPVDGSGCPIKIPAPVITEKVITEQDRRVIGDAIKDLEFEWGKATIKTKSYPVLDRVADLLIKKDFSLKLAGHTDNTGSMLANFKLSKARAQAVKNYLVKKGANASRIEATGYGYTQPIATNKTAKGRAMNRRVEFSLF</sequence>
<organism evidence="14 15">
    <name type="scientific">Mucilaginibacter pedocola</name>
    <dbReference type="NCBI Taxonomy" id="1792845"/>
    <lineage>
        <taxon>Bacteria</taxon>
        <taxon>Pseudomonadati</taxon>
        <taxon>Bacteroidota</taxon>
        <taxon>Sphingobacteriia</taxon>
        <taxon>Sphingobacteriales</taxon>
        <taxon>Sphingobacteriaceae</taxon>
        <taxon>Mucilaginibacter</taxon>
    </lineage>
</organism>
<keyword evidence="4" id="KW-0812">Transmembrane</keyword>
<feature type="region of interest" description="Disordered" evidence="11">
    <location>
        <begin position="273"/>
        <end position="302"/>
    </location>
</feature>
<evidence type="ECO:0000256" key="2">
    <source>
        <dbReference type="ARBA" id="ARBA00022448"/>
    </source>
</evidence>
<dbReference type="GO" id="GO:0009279">
    <property type="term" value="C:cell outer membrane"/>
    <property type="evidence" value="ECO:0007669"/>
    <property type="project" value="UniProtKB-SubCell"/>
</dbReference>
<dbReference type="STRING" id="1792845.BC343_13290"/>
<dbReference type="InterPro" id="IPR027385">
    <property type="entry name" value="Beta-barrel_OMP"/>
</dbReference>
<comment type="subcellular location">
    <subcellularLocation>
        <location evidence="1">Cell outer membrane</location>
        <topology evidence="1">Multi-pass membrane protein</topology>
    </subcellularLocation>
</comment>
<accession>A0A1S9PA09</accession>
<dbReference type="CDD" id="cd07185">
    <property type="entry name" value="OmpA_C-like"/>
    <property type="match status" value="1"/>
</dbReference>
<keyword evidence="3" id="KW-1134">Transmembrane beta strand</keyword>
<dbReference type="InterPro" id="IPR036737">
    <property type="entry name" value="OmpA-like_sf"/>
</dbReference>
<dbReference type="Gene3D" id="3.30.1330.60">
    <property type="entry name" value="OmpA-like domain"/>
    <property type="match status" value="1"/>
</dbReference>
<dbReference type="AlphaFoldDB" id="A0A1S9PA09"/>
<feature type="signal peptide" evidence="12">
    <location>
        <begin position="1"/>
        <end position="23"/>
    </location>
</feature>
<evidence type="ECO:0000256" key="5">
    <source>
        <dbReference type="ARBA" id="ARBA00022729"/>
    </source>
</evidence>
<dbReference type="GO" id="GO:0046930">
    <property type="term" value="C:pore complex"/>
    <property type="evidence" value="ECO:0007669"/>
    <property type="project" value="UniProtKB-KW"/>
</dbReference>
<keyword evidence="14" id="KW-0282">Flagellum</keyword>
<evidence type="ECO:0000256" key="6">
    <source>
        <dbReference type="ARBA" id="ARBA00023065"/>
    </source>
</evidence>
<dbReference type="InterPro" id="IPR050330">
    <property type="entry name" value="Bact_OuterMem_StrucFunc"/>
</dbReference>
<evidence type="ECO:0000313" key="14">
    <source>
        <dbReference type="EMBL" id="OOQ57759.1"/>
    </source>
</evidence>
<evidence type="ECO:0000256" key="7">
    <source>
        <dbReference type="ARBA" id="ARBA00023114"/>
    </source>
</evidence>
<keyword evidence="14" id="KW-0966">Cell projection</keyword>
<dbReference type="InterPro" id="IPR006665">
    <property type="entry name" value="OmpA-like"/>
</dbReference>
<comment type="caution">
    <text evidence="14">The sequence shown here is derived from an EMBL/GenBank/DDBJ whole genome shotgun (WGS) entry which is preliminary data.</text>
</comment>
<feature type="chain" id="PRO_5012933277" evidence="12">
    <location>
        <begin position="24"/>
        <end position="435"/>
    </location>
</feature>
<evidence type="ECO:0000259" key="13">
    <source>
        <dbReference type="PROSITE" id="PS51123"/>
    </source>
</evidence>
<proteinExistence type="predicted"/>
<dbReference type="GO" id="GO:0005509">
    <property type="term" value="F:calcium ion binding"/>
    <property type="evidence" value="ECO:0007669"/>
    <property type="project" value="InterPro"/>
</dbReference>
<evidence type="ECO:0000256" key="10">
    <source>
        <dbReference type="PROSITE-ProRule" id="PRU00473"/>
    </source>
</evidence>